<dbReference type="InterPro" id="IPR005467">
    <property type="entry name" value="His_kinase_dom"/>
</dbReference>
<protein>
    <submittedName>
        <fullName evidence="7">Signal transduction histidine kinase</fullName>
    </submittedName>
</protein>
<feature type="repeat" description="TPR" evidence="4">
    <location>
        <begin position="131"/>
        <end position="164"/>
    </location>
</feature>
<gene>
    <name evidence="7" type="ORF">SAMN05216261_0551</name>
</gene>
<evidence type="ECO:0000256" key="3">
    <source>
        <dbReference type="ARBA" id="ARBA00023012"/>
    </source>
</evidence>
<dbReference type="RefSeq" id="WP_019386114.1">
    <property type="nucleotide sequence ID" value="NZ_ALIH01000001.1"/>
</dbReference>
<keyword evidence="5" id="KW-0472">Membrane</keyword>
<dbReference type="OrthoDB" id="977000at2"/>
<evidence type="ECO:0000256" key="4">
    <source>
        <dbReference type="PROSITE-ProRule" id="PRU00339"/>
    </source>
</evidence>
<reference evidence="7 8" key="1">
    <citation type="submission" date="2016-11" db="EMBL/GenBank/DDBJ databases">
        <authorList>
            <person name="Jaros S."/>
            <person name="Januszkiewicz K."/>
            <person name="Wedrychowicz H."/>
        </authorList>
    </citation>
    <scope>NUCLEOTIDE SEQUENCE [LARGE SCALE GENOMIC DNA]</scope>
    <source>
        <strain evidence="7 8">CGMCC 1.12213</strain>
    </source>
</reference>
<evidence type="ECO:0000256" key="2">
    <source>
        <dbReference type="ARBA" id="ARBA00022777"/>
    </source>
</evidence>
<dbReference type="PROSITE" id="PS50005">
    <property type="entry name" value="TPR"/>
    <property type="match status" value="1"/>
</dbReference>
<dbReference type="PROSITE" id="PS50109">
    <property type="entry name" value="HIS_KIN"/>
    <property type="match status" value="1"/>
</dbReference>
<dbReference type="InterPro" id="IPR050482">
    <property type="entry name" value="Sensor_HK_TwoCompSys"/>
</dbReference>
<dbReference type="SMART" id="SM00387">
    <property type="entry name" value="HATPase_c"/>
    <property type="match status" value="1"/>
</dbReference>
<dbReference type="SUPFAM" id="SSF48452">
    <property type="entry name" value="TPR-like"/>
    <property type="match status" value="2"/>
</dbReference>
<keyword evidence="1" id="KW-0808">Transferase</keyword>
<dbReference type="PANTHER" id="PTHR24421:SF59">
    <property type="entry name" value="OXYGEN SENSOR HISTIDINE KINASE NREB"/>
    <property type="match status" value="1"/>
</dbReference>
<evidence type="ECO:0000256" key="5">
    <source>
        <dbReference type="SAM" id="Phobius"/>
    </source>
</evidence>
<keyword evidence="8" id="KW-1185">Reference proteome</keyword>
<dbReference type="InterPro" id="IPR019734">
    <property type="entry name" value="TPR_rpt"/>
</dbReference>
<dbReference type="Gene3D" id="1.25.40.10">
    <property type="entry name" value="Tetratricopeptide repeat domain"/>
    <property type="match status" value="1"/>
</dbReference>
<feature type="transmembrane region" description="Helical" evidence="5">
    <location>
        <begin position="356"/>
        <end position="376"/>
    </location>
</feature>
<keyword evidence="2 7" id="KW-0418">Kinase</keyword>
<dbReference type="Gene3D" id="1.20.5.1930">
    <property type="match status" value="1"/>
</dbReference>
<dbReference type="SUPFAM" id="SSF55874">
    <property type="entry name" value="ATPase domain of HSP90 chaperone/DNA topoisomerase II/histidine kinase"/>
    <property type="match status" value="1"/>
</dbReference>
<dbReference type="eggNOG" id="COG0457">
    <property type="taxonomic scope" value="Bacteria"/>
</dbReference>
<dbReference type="STRING" id="1178825.SAMN05216261_0551"/>
<dbReference type="InterPro" id="IPR011990">
    <property type="entry name" value="TPR-like_helical_dom_sf"/>
</dbReference>
<name>A0A1M6APN4_9FLAO</name>
<dbReference type="Pfam" id="PF02518">
    <property type="entry name" value="HATPase_c"/>
    <property type="match status" value="1"/>
</dbReference>
<dbReference type="Proteomes" id="UP000184396">
    <property type="component" value="Unassembled WGS sequence"/>
</dbReference>
<dbReference type="AlphaFoldDB" id="A0A1M6APN4"/>
<dbReference type="Gene3D" id="3.30.565.10">
    <property type="entry name" value="Histidine kinase-like ATPase, C-terminal domain"/>
    <property type="match status" value="1"/>
</dbReference>
<keyword evidence="5" id="KW-0812">Transmembrane</keyword>
<dbReference type="InterPro" id="IPR003594">
    <property type="entry name" value="HATPase_dom"/>
</dbReference>
<evidence type="ECO:0000313" key="7">
    <source>
        <dbReference type="EMBL" id="SHI38479.1"/>
    </source>
</evidence>
<feature type="domain" description="Histidine kinase" evidence="6">
    <location>
        <begin position="419"/>
        <end position="611"/>
    </location>
</feature>
<dbReference type="EMBL" id="FQYK01000001">
    <property type="protein sequence ID" value="SHI38479.1"/>
    <property type="molecule type" value="Genomic_DNA"/>
</dbReference>
<dbReference type="Pfam" id="PF13181">
    <property type="entry name" value="TPR_8"/>
    <property type="match status" value="1"/>
</dbReference>
<dbReference type="eggNOG" id="COG4585">
    <property type="taxonomic scope" value="Bacteria"/>
</dbReference>
<evidence type="ECO:0000256" key="1">
    <source>
        <dbReference type="ARBA" id="ARBA00022679"/>
    </source>
</evidence>
<dbReference type="SMART" id="SM00028">
    <property type="entry name" value="TPR"/>
    <property type="match status" value="3"/>
</dbReference>
<keyword evidence="5" id="KW-1133">Transmembrane helix</keyword>
<dbReference type="GO" id="GO:0016301">
    <property type="term" value="F:kinase activity"/>
    <property type="evidence" value="ECO:0007669"/>
    <property type="project" value="UniProtKB-KW"/>
</dbReference>
<keyword evidence="4" id="KW-0802">TPR repeat</keyword>
<proteinExistence type="predicted"/>
<dbReference type="InterPro" id="IPR036890">
    <property type="entry name" value="HATPase_C_sf"/>
</dbReference>
<evidence type="ECO:0000259" key="6">
    <source>
        <dbReference type="PROSITE" id="PS50109"/>
    </source>
</evidence>
<accession>A0A1M6APN4</accession>
<sequence length="611" mass="70604">MKSLFSLLILLHCFFYSNGQSETRIKAIDSITQNVLKSNIKDSLTIANANFTIGEHYRYSYLADSSYYYYHKAEKYYEKLGEKLQLARTLYGIAVIQKNEKDLTGSELTSIRAIALLETLVETNEVRKYKSFIFNNLGLVLDQLGQQEESIEYYKKSLKLKRNLKGNNANTIDNSVNNLALSYKNAGNYNLSIKTYQELLANENLKNVRPDFYALVLNNYAHTLYLSEQHEELPELYFEALKITDSVNPNGYNSIIINQHLAEYFFNSGNKDSAKYYAYRAKEISEEYHNDDLLKSLFLLSTIEEGEESAKHLKAYIKLNDSLQKSERAIRNKFARIRFETNQIEQENIKITKERFWLFIISVIVILSSFLLYLVITQRIKNKELQFIQKQQETNEEIYNLMLSQNESIEEARTMEKKRISEELHDGVLGRLFGTRLSLDSLNMSNSDEAIKTRSQYIDKLKTIEDDIRKVSHELNTDFVSGSGFIDIIKTLIETQAIAYQLDFKLEHNDDINWDSVSNKKKIHIYRIIQETLHNIYKHAQASQVKISFQLKNNVICLMIEDDGSGFDVNKAKSGIGLKNMNSRIKEINGSLQITSQIEVGTTVSIEVPIP</sequence>
<dbReference type="CDD" id="cd16917">
    <property type="entry name" value="HATPase_UhpB-NarQ-NarX-like"/>
    <property type="match status" value="1"/>
</dbReference>
<organism evidence="7 8">
    <name type="scientific">Algibacter luteus</name>
    <dbReference type="NCBI Taxonomy" id="1178825"/>
    <lineage>
        <taxon>Bacteria</taxon>
        <taxon>Pseudomonadati</taxon>
        <taxon>Bacteroidota</taxon>
        <taxon>Flavobacteriia</taxon>
        <taxon>Flavobacteriales</taxon>
        <taxon>Flavobacteriaceae</taxon>
        <taxon>Algibacter</taxon>
    </lineage>
</organism>
<dbReference type="PANTHER" id="PTHR24421">
    <property type="entry name" value="NITRATE/NITRITE SENSOR PROTEIN NARX-RELATED"/>
    <property type="match status" value="1"/>
</dbReference>
<evidence type="ECO:0000313" key="8">
    <source>
        <dbReference type="Proteomes" id="UP000184396"/>
    </source>
</evidence>
<keyword evidence="3" id="KW-0902">Two-component regulatory system</keyword>
<dbReference type="GO" id="GO:0000160">
    <property type="term" value="P:phosphorelay signal transduction system"/>
    <property type="evidence" value="ECO:0007669"/>
    <property type="project" value="UniProtKB-KW"/>
</dbReference>